<evidence type="ECO:0000313" key="2">
    <source>
        <dbReference type="EMBL" id="SOD67610.1"/>
    </source>
</evidence>
<proteinExistence type="predicted"/>
<accession>A0A286E9Q2</accession>
<protein>
    <submittedName>
        <fullName evidence="2">Uncharacterized protein</fullName>
    </submittedName>
</protein>
<reference evidence="2 3" key="1">
    <citation type="submission" date="2017-09" db="EMBL/GenBank/DDBJ databases">
        <authorList>
            <person name="Ehlers B."/>
            <person name="Leendertz F.H."/>
        </authorList>
    </citation>
    <scope>NUCLEOTIDE SEQUENCE [LARGE SCALE GENOMIC DNA]</scope>
    <source>
        <strain evidence="2 3">DSM 16848</strain>
    </source>
</reference>
<keyword evidence="3" id="KW-1185">Reference proteome</keyword>
<dbReference type="OrthoDB" id="8604011at2"/>
<evidence type="ECO:0000256" key="1">
    <source>
        <dbReference type="SAM" id="Phobius"/>
    </source>
</evidence>
<keyword evidence="1" id="KW-0472">Membrane</keyword>
<keyword evidence="1" id="KW-1133">Transmembrane helix</keyword>
<feature type="transmembrane region" description="Helical" evidence="1">
    <location>
        <begin position="69"/>
        <end position="88"/>
    </location>
</feature>
<evidence type="ECO:0000313" key="3">
    <source>
        <dbReference type="Proteomes" id="UP000219669"/>
    </source>
</evidence>
<dbReference type="EMBL" id="OCNF01000006">
    <property type="protein sequence ID" value="SOD67610.1"/>
    <property type="molecule type" value="Genomic_DNA"/>
</dbReference>
<name>A0A286E9Q2_9NEIS</name>
<organism evidence="2 3">
    <name type="scientific">Alysiella filiformis DSM 16848</name>
    <dbReference type="NCBI Taxonomy" id="1120981"/>
    <lineage>
        <taxon>Bacteria</taxon>
        <taxon>Pseudomonadati</taxon>
        <taxon>Pseudomonadota</taxon>
        <taxon>Betaproteobacteria</taxon>
        <taxon>Neisseriales</taxon>
        <taxon>Neisseriaceae</taxon>
        <taxon>Alysiella</taxon>
    </lineage>
</organism>
<gene>
    <name evidence="2" type="ORF">SAMN02746062_00968</name>
</gene>
<keyword evidence="1" id="KW-0812">Transmembrane</keyword>
<sequence>MSGYRVGFQCFGSVEAATDYQMSLVVPTITADGSLVYPVKKGDKWHFAGQEVNLSFASCDPAKDFEDGAMISGSLIVLCAVAYGFRILNDFIKRMMIEKYHESETI</sequence>
<dbReference type="Proteomes" id="UP000219669">
    <property type="component" value="Unassembled WGS sequence"/>
</dbReference>
<dbReference type="AlphaFoldDB" id="A0A286E9Q2"/>